<dbReference type="InterPro" id="IPR016123">
    <property type="entry name" value="Mog1/PsbP_a/b/a-sand"/>
</dbReference>
<dbReference type="SUPFAM" id="SSF55724">
    <property type="entry name" value="Mog1p/PsbP-like"/>
    <property type="match status" value="1"/>
</dbReference>
<dbReference type="EMBL" id="BBPI01000069">
    <property type="protein sequence ID" value="GAM01766.1"/>
    <property type="molecule type" value="Genomic_DNA"/>
</dbReference>
<sequence length="125" mass="13700">MLVLSAGPGTLGLAPSFVVTREIAPSGLPTDRTERLDVFADRQAEQIRDTLPAPVELQRHRADIPGSAPELRLDRISNGIPIRQWITYANAPDGSVMIATGTAVRADYDMVEPVFRAMLQTFRLT</sequence>
<gene>
    <name evidence="1" type="ORF">SP5_069_00100</name>
</gene>
<organism evidence="1 2">
    <name type="scientific">Sphingomonas parapaucimobilis NBRC 15100</name>
    <dbReference type="NCBI Taxonomy" id="1219049"/>
    <lineage>
        <taxon>Bacteria</taxon>
        <taxon>Pseudomonadati</taxon>
        <taxon>Pseudomonadota</taxon>
        <taxon>Alphaproteobacteria</taxon>
        <taxon>Sphingomonadales</taxon>
        <taxon>Sphingomonadaceae</taxon>
        <taxon>Sphingomonas</taxon>
    </lineage>
</organism>
<comment type="caution">
    <text evidence="1">The sequence shown here is derived from an EMBL/GenBank/DDBJ whole genome shotgun (WGS) entry which is preliminary data.</text>
</comment>
<dbReference type="Gene3D" id="3.40.1000.10">
    <property type="entry name" value="Mog1/PsbP, alpha/beta/alpha sandwich"/>
    <property type="match status" value="1"/>
</dbReference>
<dbReference type="AlphaFoldDB" id="A0A0A1W9H1"/>
<accession>A0A0A1W9H1</accession>
<evidence type="ECO:0008006" key="3">
    <source>
        <dbReference type="Google" id="ProtNLM"/>
    </source>
</evidence>
<evidence type="ECO:0000313" key="2">
    <source>
        <dbReference type="Proteomes" id="UP000032305"/>
    </source>
</evidence>
<keyword evidence="2" id="KW-1185">Reference proteome</keyword>
<name>A0A0A1W9H1_9SPHN</name>
<proteinExistence type="predicted"/>
<dbReference type="Proteomes" id="UP000032305">
    <property type="component" value="Unassembled WGS sequence"/>
</dbReference>
<protein>
    <recommendedName>
        <fullName evidence="3">DUF1795 domain-containing protein</fullName>
    </recommendedName>
</protein>
<evidence type="ECO:0000313" key="1">
    <source>
        <dbReference type="EMBL" id="GAM01766.1"/>
    </source>
</evidence>
<reference evidence="1 2" key="1">
    <citation type="submission" date="2014-11" db="EMBL/GenBank/DDBJ databases">
        <title>Whole genome shotgun sequence of Sphingomonas parapaucimobilis NBRC 15100.</title>
        <authorList>
            <person name="Katano-Makiyama Y."/>
            <person name="Hosoyama A."/>
            <person name="Hashimoto M."/>
            <person name="Hosoyama Y."/>
            <person name="Noguchi M."/>
            <person name="Numata M."/>
            <person name="Tsuchikane K."/>
            <person name="Hirakata S."/>
            <person name="Uohara A."/>
            <person name="Shimodaira J."/>
            <person name="Ohji S."/>
            <person name="Ichikawa N."/>
            <person name="Kimura A."/>
            <person name="Yamazoe A."/>
            <person name="Fujita N."/>
        </authorList>
    </citation>
    <scope>NUCLEOTIDE SEQUENCE [LARGE SCALE GENOMIC DNA]</scope>
    <source>
        <strain evidence="1 2">NBRC 15100</strain>
    </source>
</reference>